<dbReference type="NCBIfam" id="TIGR01070">
    <property type="entry name" value="mutS1"/>
    <property type="match status" value="1"/>
</dbReference>
<comment type="similarity">
    <text evidence="1 9 10">Belongs to the DNA mismatch repair MutS family.</text>
</comment>
<dbReference type="SUPFAM" id="SSF53150">
    <property type="entry name" value="DNA repair protein MutS, domain II"/>
    <property type="match status" value="1"/>
</dbReference>
<dbReference type="GO" id="GO:0005524">
    <property type="term" value="F:ATP binding"/>
    <property type="evidence" value="ECO:0007669"/>
    <property type="project" value="UniProtKB-UniRule"/>
</dbReference>
<dbReference type="PIRSF" id="PIRSF037677">
    <property type="entry name" value="DNA_mis_repair_Msh6"/>
    <property type="match status" value="1"/>
</dbReference>
<evidence type="ECO:0000256" key="5">
    <source>
        <dbReference type="ARBA" id="ARBA00022840"/>
    </source>
</evidence>
<evidence type="ECO:0000256" key="3">
    <source>
        <dbReference type="ARBA" id="ARBA00022741"/>
    </source>
</evidence>
<dbReference type="InterPro" id="IPR027417">
    <property type="entry name" value="P-loop_NTPase"/>
</dbReference>
<dbReference type="Pfam" id="PF01624">
    <property type="entry name" value="MutS_I"/>
    <property type="match status" value="1"/>
</dbReference>
<dbReference type="InterPro" id="IPR045076">
    <property type="entry name" value="MutS"/>
</dbReference>
<dbReference type="PROSITE" id="PS00486">
    <property type="entry name" value="DNA_MISMATCH_REPAIR_2"/>
    <property type="match status" value="1"/>
</dbReference>
<dbReference type="InterPro" id="IPR007695">
    <property type="entry name" value="DNA_mismatch_repair_MutS-lik_N"/>
</dbReference>
<organism evidence="13 14">
    <name type="scientific">Legionella septentrionalis</name>
    <dbReference type="NCBI Taxonomy" id="2498109"/>
    <lineage>
        <taxon>Bacteria</taxon>
        <taxon>Pseudomonadati</taxon>
        <taxon>Pseudomonadota</taxon>
        <taxon>Gammaproteobacteria</taxon>
        <taxon>Legionellales</taxon>
        <taxon>Legionellaceae</taxon>
        <taxon>Legionella</taxon>
    </lineage>
</organism>
<dbReference type="FunFam" id="3.40.50.300:FF:000870">
    <property type="entry name" value="MutS protein homolog 4"/>
    <property type="match status" value="1"/>
</dbReference>
<dbReference type="InterPro" id="IPR017261">
    <property type="entry name" value="DNA_mismatch_repair_MutS/MSH"/>
</dbReference>
<feature type="coiled-coil region" evidence="11">
    <location>
        <begin position="516"/>
        <end position="553"/>
    </location>
</feature>
<evidence type="ECO:0000256" key="7">
    <source>
        <dbReference type="ARBA" id="ARBA00023204"/>
    </source>
</evidence>
<dbReference type="FunFam" id="1.10.1420.10:FF:000002">
    <property type="entry name" value="DNA mismatch repair protein MutS"/>
    <property type="match status" value="1"/>
</dbReference>
<evidence type="ECO:0000256" key="8">
    <source>
        <dbReference type="ARBA" id="ARBA00024647"/>
    </source>
</evidence>
<dbReference type="Gene3D" id="3.40.1170.10">
    <property type="entry name" value="DNA repair protein MutS, domain I"/>
    <property type="match status" value="1"/>
</dbReference>
<sequence length="835" mass="93445">MMQQYLQIKAAYPDMLLFYRMGDFYELFFDDAKRAAKLLDLTLTHRGQSAGKPIPMAGVPYHAAENYLARLIKKGESVAICEQIGDPALSKGPVAREVTRIITPGTVTDEALLEAKHNNFLLAIHQQKHIGLAWVDLSAARFHILQLNDINELQAEINRLQPAEILLQNQSLLESISVHSTLKIRPAWDFDEKHAKEKLQAQFGSSFISPAAEEQYKAALAAAGCLLTYLHLTQRQALPHLTTITYEKSQDYLQLDAATQRHLELFENQNSKRDNSLLAVIDNTAGAMGSRLLKSWLNRPLRNHQAIQKRQSAVQELMQGQQNNQLHSLLRQICDVQRIAARIALKSARPRDLEALKNTLGIIPNLRNLLCSSTSELLVELIARLHPLPALLDLLQSAIIENPPVLIRDGGVIAAGFDEELDELRLLSERATDKLIEMEMAEKQKSGLSSLKFGYNRVQGYYIELSRAQAEKVPAHFQRKQTLKNVERYITPELKVFEEKVLTAQVKALAREKWLYDNLLEEMQQSLLKLTQLAQALAELDVLNCLAERAQTLNWACPQLVEHHLIEIKGGRHPVLEQILQERFIANDLHLKPQQNILLITGPNMGGKSTYMRQNALIILLAHTGSFVPADSVRLGPIDQIFTRIGANDDLASGRSTFMVEMTETAHILKQATAQSLVLIDEIGRGTSTFDGMALAYACCAHLAQKVCAYTLFSTHYFELTKLPEEFSCIQNVHVQAALSQDKIVFLYKMNEGPANRSYGLEVAALAGIPKDVLVLANQYLHTAQGSYREAPATLPVQSPILHELAKVNADSLTPRAALELIYQLKAMELLETTI</sequence>
<keyword evidence="7 9" id="KW-0234">DNA repair</keyword>
<dbReference type="InterPro" id="IPR007860">
    <property type="entry name" value="DNA_mmatch_repair_MutS_con_dom"/>
</dbReference>
<reference evidence="13 14" key="1">
    <citation type="submission" date="2018-12" db="EMBL/GenBank/DDBJ databases">
        <title>Legionella sp,whole genome shotgun sequence.</title>
        <authorList>
            <person name="Wu H."/>
        </authorList>
    </citation>
    <scope>NUCLEOTIDE SEQUENCE [LARGE SCALE GENOMIC DNA]</scope>
    <source>
        <strain evidence="14">km714</strain>
    </source>
</reference>
<dbReference type="InterPro" id="IPR036187">
    <property type="entry name" value="DNA_mismatch_repair_MutS_sf"/>
</dbReference>
<evidence type="ECO:0000256" key="4">
    <source>
        <dbReference type="ARBA" id="ARBA00022763"/>
    </source>
</evidence>
<evidence type="ECO:0000256" key="10">
    <source>
        <dbReference type="RuleBase" id="RU003756"/>
    </source>
</evidence>
<dbReference type="AlphaFoldDB" id="A0A433JMI9"/>
<dbReference type="SMART" id="SM00533">
    <property type="entry name" value="MUTSd"/>
    <property type="match status" value="1"/>
</dbReference>
<dbReference type="InterPro" id="IPR005748">
    <property type="entry name" value="DNA_mismatch_repair_MutS"/>
</dbReference>
<dbReference type="NCBIfam" id="NF003810">
    <property type="entry name" value="PRK05399.1"/>
    <property type="match status" value="1"/>
</dbReference>
<dbReference type="Pfam" id="PF00488">
    <property type="entry name" value="MutS_V"/>
    <property type="match status" value="1"/>
</dbReference>
<dbReference type="HAMAP" id="MF_00096">
    <property type="entry name" value="MutS"/>
    <property type="match status" value="1"/>
</dbReference>
<dbReference type="SUPFAM" id="SSF52540">
    <property type="entry name" value="P-loop containing nucleoside triphosphate hydrolases"/>
    <property type="match status" value="1"/>
</dbReference>
<dbReference type="InterPro" id="IPR007696">
    <property type="entry name" value="DNA_mismatch_repair_MutS_core"/>
</dbReference>
<dbReference type="EMBL" id="RZGR01000001">
    <property type="protein sequence ID" value="RUQ91606.1"/>
    <property type="molecule type" value="Genomic_DNA"/>
</dbReference>
<comment type="caution">
    <text evidence="13">The sequence shown here is derived from an EMBL/GenBank/DDBJ whole genome shotgun (WGS) entry which is preliminary data.</text>
</comment>
<proteinExistence type="inferred from homology"/>
<evidence type="ECO:0000256" key="11">
    <source>
        <dbReference type="SAM" id="Coils"/>
    </source>
</evidence>
<comment type="function">
    <text evidence="8 9">This protein is involved in the repair of mismatches in DNA. It is possible that it carries out the mismatch recognition step. This protein has a weak ATPase activity.</text>
</comment>
<dbReference type="Pfam" id="PF05190">
    <property type="entry name" value="MutS_IV"/>
    <property type="match status" value="1"/>
</dbReference>
<dbReference type="SUPFAM" id="SSF55271">
    <property type="entry name" value="DNA repair protein MutS, domain I"/>
    <property type="match status" value="1"/>
</dbReference>
<dbReference type="GO" id="GO:0030983">
    <property type="term" value="F:mismatched DNA binding"/>
    <property type="evidence" value="ECO:0007669"/>
    <property type="project" value="InterPro"/>
</dbReference>
<dbReference type="SUPFAM" id="SSF48334">
    <property type="entry name" value="DNA repair protein MutS, domain III"/>
    <property type="match status" value="1"/>
</dbReference>
<dbReference type="PANTHER" id="PTHR11361">
    <property type="entry name" value="DNA MISMATCH REPAIR PROTEIN MUTS FAMILY MEMBER"/>
    <property type="match status" value="1"/>
</dbReference>
<dbReference type="SMART" id="SM00534">
    <property type="entry name" value="MUTSac"/>
    <property type="match status" value="1"/>
</dbReference>
<evidence type="ECO:0000256" key="1">
    <source>
        <dbReference type="ARBA" id="ARBA00006271"/>
    </source>
</evidence>
<feature type="domain" description="DNA mismatch repair proteins mutS family" evidence="12">
    <location>
        <begin position="676"/>
        <end position="692"/>
    </location>
</feature>
<keyword evidence="11" id="KW-0175">Coiled coil</keyword>
<dbReference type="Pfam" id="PF05192">
    <property type="entry name" value="MutS_III"/>
    <property type="match status" value="1"/>
</dbReference>
<dbReference type="Proteomes" id="UP000288012">
    <property type="component" value="Unassembled WGS sequence"/>
</dbReference>
<feature type="binding site" evidence="9">
    <location>
        <begin position="602"/>
        <end position="609"/>
    </location>
    <ligand>
        <name>ATP</name>
        <dbReference type="ChEBI" id="CHEBI:30616"/>
    </ligand>
</feature>
<keyword evidence="3 9" id="KW-0547">Nucleotide-binding</keyword>
<dbReference type="Gene3D" id="1.10.1420.10">
    <property type="match status" value="2"/>
</dbReference>
<dbReference type="Pfam" id="PF05188">
    <property type="entry name" value="MutS_II"/>
    <property type="match status" value="1"/>
</dbReference>
<evidence type="ECO:0000256" key="9">
    <source>
        <dbReference type="HAMAP-Rule" id="MF_00096"/>
    </source>
</evidence>
<dbReference type="Gene3D" id="6.10.140.430">
    <property type="match status" value="1"/>
</dbReference>
<dbReference type="InterPro" id="IPR007861">
    <property type="entry name" value="DNA_mismatch_repair_MutS_clamp"/>
</dbReference>
<dbReference type="Gene3D" id="3.40.50.300">
    <property type="entry name" value="P-loop containing nucleotide triphosphate hydrolases"/>
    <property type="match status" value="1"/>
</dbReference>
<dbReference type="GO" id="GO:0006298">
    <property type="term" value="P:mismatch repair"/>
    <property type="evidence" value="ECO:0007669"/>
    <property type="project" value="UniProtKB-UniRule"/>
</dbReference>
<keyword evidence="14" id="KW-1185">Reference proteome</keyword>
<dbReference type="GO" id="GO:0140664">
    <property type="term" value="F:ATP-dependent DNA damage sensor activity"/>
    <property type="evidence" value="ECO:0007669"/>
    <property type="project" value="InterPro"/>
</dbReference>
<dbReference type="InterPro" id="IPR016151">
    <property type="entry name" value="DNA_mismatch_repair_MutS_N"/>
</dbReference>
<dbReference type="GO" id="GO:0003684">
    <property type="term" value="F:damaged DNA binding"/>
    <property type="evidence" value="ECO:0007669"/>
    <property type="project" value="UniProtKB-UniRule"/>
</dbReference>
<gene>
    <name evidence="9 13" type="primary">mutS</name>
    <name evidence="13" type="ORF">EKM59_00205</name>
</gene>
<dbReference type="PANTHER" id="PTHR11361:SF34">
    <property type="entry name" value="DNA MISMATCH REPAIR PROTEIN MSH1, MITOCHONDRIAL"/>
    <property type="match status" value="1"/>
</dbReference>
<evidence type="ECO:0000313" key="14">
    <source>
        <dbReference type="Proteomes" id="UP000288012"/>
    </source>
</evidence>
<dbReference type="InterPro" id="IPR036678">
    <property type="entry name" value="MutS_con_dom_sf"/>
</dbReference>
<keyword evidence="6 9" id="KW-0238">DNA-binding</keyword>
<evidence type="ECO:0000259" key="12">
    <source>
        <dbReference type="PROSITE" id="PS00486"/>
    </source>
</evidence>
<dbReference type="InterPro" id="IPR000432">
    <property type="entry name" value="DNA_mismatch_repair_MutS_C"/>
</dbReference>
<keyword evidence="5 9" id="KW-0067">ATP-binding</keyword>
<evidence type="ECO:0000313" key="13">
    <source>
        <dbReference type="EMBL" id="RUQ91606.1"/>
    </source>
</evidence>
<protein>
    <recommendedName>
        <fullName evidence="2 9">DNA mismatch repair protein MutS</fullName>
    </recommendedName>
</protein>
<keyword evidence="4 9" id="KW-0227">DNA damage</keyword>
<evidence type="ECO:0000256" key="2">
    <source>
        <dbReference type="ARBA" id="ARBA00021982"/>
    </source>
</evidence>
<dbReference type="Gene3D" id="3.30.420.110">
    <property type="entry name" value="MutS, connector domain"/>
    <property type="match status" value="1"/>
</dbReference>
<name>A0A433JMI9_9GAMM</name>
<accession>A0A433JMI9</accession>
<dbReference type="GO" id="GO:0005829">
    <property type="term" value="C:cytosol"/>
    <property type="evidence" value="ECO:0007669"/>
    <property type="project" value="TreeGrafter"/>
</dbReference>
<dbReference type="FunFam" id="3.40.1170.10:FF:000001">
    <property type="entry name" value="DNA mismatch repair protein MutS"/>
    <property type="match status" value="1"/>
</dbReference>
<evidence type="ECO:0000256" key="6">
    <source>
        <dbReference type="ARBA" id="ARBA00023125"/>
    </source>
</evidence>